<name>A0A3G2V1B1_SPHYA</name>
<evidence type="ECO:0000313" key="1">
    <source>
        <dbReference type="EMBL" id="AYO80102.1"/>
    </source>
</evidence>
<proteinExistence type="predicted"/>
<dbReference type="EMBL" id="CP033230">
    <property type="protein sequence ID" value="AYO80102.1"/>
    <property type="molecule type" value="Genomic_DNA"/>
</dbReference>
<dbReference type="SUPFAM" id="SSF52266">
    <property type="entry name" value="SGNH hydrolase"/>
    <property type="match status" value="1"/>
</dbReference>
<dbReference type="GO" id="GO:0016788">
    <property type="term" value="F:hydrolase activity, acting on ester bonds"/>
    <property type="evidence" value="ECO:0007669"/>
    <property type="project" value="UniProtKB-ARBA"/>
</dbReference>
<dbReference type="Gene3D" id="3.40.50.1110">
    <property type="entry name" value="SGNH hydrolase"/>
    <property type="match status" value="1"/>
</dbReference>
<keyword evidence="1" id="KW-0378">Hydrolase</keyword>
<protein>
    <submittedName>
        <fullName evidence="1">SGNH/GDSL hydrolase family protein</fullName>
    </submittedName>
</protein>
<dbReference type="AlphaFoldDB" id="A0A3G2V1B1"/>
<accession>A0A3G2V1B1</accession>
<evidence type="ECO:0000313" key="2">
    <source>
        <dbReference type="Proteomes" id="UP000280708"/>
    </source>
</evidence>
<dbReference type="RefSeq" id="WP_122129961.1">
    <property type="nucleotide sequence ID" value="NZ_CP033230.1"/>
</dbReference>
<sequence length="996" mass="104742">MADIASPIKTLGNFPAVDPTVAAIGTADQIADGETKVSMTVGERVLLGKTSASGDANIFKDGFFRALHDDVPVLGVINSLEGAIKVSTGTGPLAWDYAASPFGNPAVALSGGTEINVYHYMADALVQVGKEMVFRVGAVVPVGTTIRLNQYIRQGYAGTILATGGFVEIIGTGGYQEVALPAMTSMAGGSAVLMQAYRMAGAGTYAICAVSLMRGAIARPLAEDGATGYEGRKALRTATLAAANAVAANDKIDDIATAGKNLFNPLDPDYTPNRYVSSTTGALTVPSPDPAAYSATGFIPVTAGEVYTRSASHQMAFYNSSRVYVSGRGALANPNNPETFTVPAGAAFMRLGIPAAALSTFLVEAGSTPTAYEPYGFAAKVADASITADKLAGSAVTTDKLDGGAVTPQKTSFLIASRNLFDKTLVTDGKYIIGGTGVVATNAAYSASDYIAVTAGETYTATNTKQYAWYGANKAYISGSTANLVTPAVITAPEGAAFLRYSILTADLDIFQIEVGSSPTAYERYGYRLREDLLPDIPENTGTGMQPVQDVILPRNVHVLAGSTGTGNVEQSNIYFKNAIRGYRGDKLVDCIGNFGRHYDEFWRIEPGNSGLGNAPTGPFALTVKVVDYAFTQLATASTNIVPVSKAAPTTAVRLLGIGDSITRDGSYLLQSQTKLPAVTLQGTRHYTSDAAALNREGRGGWTLANYVGNAGRSDGKDSPFMFPIGVAGSDYKGNTEFWKRAIDIAAYPADNYDLDGFQKIARGWADSGSYLYDANGYPTSPATGAVVFDPNLAAGSRFQTWNGTAWVAMGTQPASWEFDFGKYLTRFAAAFAAGNPTHVSILLSANDFQATTTAQTMAALPTFKSRLDTVFASIRAAIPSVKIIINLPTLGAGQDAWGLALGCAQIAEQYNQNMQMAARYILDAYDTTAQEAVGVHVCAFGLFLDPVYGFDTQAENPNIYATGATVNRYNNWVHPNGVGHKQMGDALAALVQVTR</sequence>
<dbReference type="Proteomes" id="UP000280708">
    <property type="component" value="Chromosome"/>
</dbReference>
<dbReference type="InterPro" id="IPR036514">
    <property type="entry name" value="SGNH_hydro_sf"/>
</dbReference>
<reference evidence="1 2" key="1">
    <citation type="submission" date="2018-10" db="EMBL/GenBank/DDBJ databases">
        <title>Characterization and genome analysis of a novel bacterium Sphingobium yanoikuyae SJTF8 capable of degrading PAHs.</title>
        <authorList>
            <person name="Yin C."/>
            <person name="Xiong W."/>
            <person name="Liang R."/>
        </authorList>
    </citation>
    <scope>NUCLEOTIDE SEQUENCE [LARGE SCALE GENOMIC DNA]</scope>
    <source>
        <strain evidence="1 2">SJTF8</strain>
    </source>
</reference>
<gene>
    <name evidence="1" type="ORF">EBF16_26485</name>
</gene>
<organism evidence="1 2">
    <name type="scientific">Sphingobium yanoikuyae</name>
    <name type="common">Sphingomonas yanoikuyae</name>
    <dbReference type="NCBI Taxonomy" id="13690"/>
    <lineage>
        <taxon>Bacteria</taxon>
        <taxon>Pseudomonadati</taxon>
        <taxon>Pseudomonadota</taxon>
        <taxon>Alphaproteobacteria</taxon>
        <taxon>Sphingomonadales</taxon>
        <taxon>Sphingomonadaceae</taxon>
        <taxon>Sphingobium</taxon>
    </lineage>
</organism>